<evidence type="ECO:0000256" key="1">
    <source>
        <dbReference type="SAM" id="MobiDB-lite"/>
    </source>
</evidence>
<evidence type="ECO:0000256" key="2">
    <source>
        <dbReference type="SAM" id="SignalP"/>
    </source>
</evidence>
<sequence length="69" mass="7446">MAHRNIVNILALIASSLEALSSTPLVPSTEEEGDDERTIAKTKEDDSTSASALRRGIIWVPQLLGPRGF</sequence>
<organism evidence="3 4">
    <name type="scientific">Nepenthes gracilis</name>
    <name type="common">Slender pitcher plant</name>
    <dbReference type="NCBI Taxonomy" id="150966"/>
    <lineage>
        <taxon>Eukaryota</taxon>
        <taxon>Viridiplantae</taxon>
        <taxon>Streptophyta</taxon>
        <taxon>Embryophyta</taxon>
        <taxon>Tracheophyta</taxon>
        <taxon>Spermatophyta</taxon>
        <taxon>Magnoliopsida</taxon>
        <taxon>eudicotyledons</taxon>
        <taxon>Gunneridae</taxon>
        <taxon>Pentapetalae</taxon>
        <taxon>Caryophyllales</taxon>
        <taxon>Nepenthaceae</taxon>
        <taxon>Nepenthes</taxon>
    </lineage>
</organism>
<dbReference type="EMBL" id="BSYO01000004">
    <property type="protein sequence ID" value="GMH03583.1"/>
    <property type="molecule type" value="Genomic_DNA"/>
</dbReference>
<accession>A0AAD3XGF5</accession>
<dbReference type="Proteomes" id="UP001279734">
    <property type="component" value="Unassembled WGS sequence"/>
</dbReference>
<feature type="chain" id="PRO_5041909934" description="Secreted protein" evidence="2">
    <location>
        <begin position="22"/>
        <end position="69"/>
    </location>
</feature>
<dbReference type="AlphaFoldDB" id="A0AAD3XGF5"/>
<protein>
    <recommendedName>
        <fullName evidence="5">Secreted protein</fullName>
    </recommendedName>
</protein>
<feature type="compositionally biased region" description="Basic and acidic residues" evidence="1">
    <location>
        <begin position="36"/>
        <end position="46"/>
    </location>
</feature>
<feature type="signal peptide" evidence="2">
    <location>
        <begin position="1"/>
        <end position="21"/>
    </location>
</feature>
<comment type="caution">
    <text evidence="3">The sequence shown here is derived from an EMBL/GenBank/DDBJ whole genome shotgun (WGS) entry which is preliminary data.</text>
</comment>
<keyword evidence="4" id="KW-1185">Reference proteome</keyword>
<name>A0AAD3XGF5_NEPGR</name>
<evidence type="ECO:0000313" key="3">
    <source>
        <dbReference type="EMBL" id="GMH03583.1"/>
    </source>
</evidence>
<keyword evidence="2" id="KW-0732">Signal</keyword>
<evidence type="ECO:0000313" key="4">
    <source>
        <dbReference type="Proteomes" id="UP001279734"/>
    </source>
</evidence>
<evidence type="ECO:0008006" key="5">
    <source>
        <dbReference type="Google" id="ProtNLM"/>
    </source>
</evidence>
<gene>
    <name evidence="3" type="ORF">Nepgr_005422</name>
</gene>
<proteinExistence type="predicted"/>
<feature type="region of interest" description="Disordered" evidence="1">
    <location>
        <begin position="23"/>
        <end position="47"/>
    </location>
</feature>
<reference evidence="3" key="1">
    <citation type="submission" date="2023-05" db="EMBL/GenBank/DDBJ databases">
        <title>Nepenthes gracilis genome sequencing.</title>
        <authorList>
            <person name="Fukushima K."/>
        </authorList>
    </citation>
    <scope>NUCLEOTIDE SEQUENCE</scope>
    <source>
        <strain evidence="3">SING2019-196</strain>
    </source>
</reference>